<reference evidence="14" key="1">
    <citation type="submission" date="2025-08" db="UniProtKB">
        <authorList>
            <consortium name="Ensembl"/>
        </authorList>
    </citation>
    <scope>IDENTIFICATION</scope>
</reference>
<keyword evidence="11" id="KW-0472">Membrane</keyword>
<keyword evidence="4 13" id="KW-0328">Glycosyltransferase</keyword>
<keyword evidence="6" id="KW-0812">Transmembrane</keyword>
<dbReference type="FunFam" id="3.90.550.50:FF:000001">
    <property type="entry name" value="Hexosyltransferase"/>
    <property type="match status" value="1"/>
</dbReference>
<keyword evidence="12" id="KW-0325">Glycoprotein</keyword>
<evidence type="ECO:0000256" key="8">
    <source>
        <dbReference type="ARBA" id="ARBA00022989"/>
    </source>
</evidence>
<dbReference type="GeneTree" id="ENSGT00940000163421"/>
<comment type="pathway">
    <text evidence="2">Protein modification; protein glycosylation.</text>
</comment>
<evidence type="ECO:0000256" key="5">
    <source>
        <dbReference type="ARBA" id="ARBA00022679"/>
    </source>
</evidence>
<dbReference type="Ensembl" id="ENSKMAT00000001653.1">
    <property type="protein sequence ID" value="ENSKMAP00000001609.1"/>
    <property type="gene ID" value="ENSKMAG00000001266.1"/>
</dbReference>
<reference evidence="14" key="2">
    <citation type="submission" date="2025-09" db="UniProtKB">
        <authorList>
            <consortium name="Ensembl"/>
        </authorList>
    </citation>
    <scope>IDENTIFICATION</scope>
</reference>
<accession>A0A3Q2ZTK4</accession>
<dbReference type="OMA" id="KWTSTYC"/>
<keyword evidence="10" id="KW-0443">Lipid metabolism</keyword>
<dbReference type="STRING" id="37003.ENSKMAP00000001609"/>
<dbReference type="GO" id="GO:0006493">
    <property type="term" value="P:protein O-linked glycosylation"/>
    <property type="evidence" value="ECO:0007669"/>
    <property type="project" value="TreeGrafter"/>
</dbReference>
<evidence type="ECO:0000256" key="13">
    <source>
        <dbReference type="RuleBase" id="RU363063"/>
    </source>
</evidence>
<comment type="subcellular location">
    <subcellularLocation>
        <location evidence="1 13">Golgi apparatus membrane</location>
        <topology evidence="1 13">Single-pass type II membrane protein</topology>
    </subcellularLocation>
</comment>
<dbReference type="InterPro" id="IPR002659">
    <property type="entry name" value="Glyco_trans_31"/>
</dbReference>
<protein>
    <recommendedName>
        <fullName evidence="13">Hexosyltransferase</fullName>
        <ecNumber evidence="13">2.4.1.-</ecNumber>
    </recommendedName>
</protein>
<evidence type="ECO:0000256" key="10">
    <source>
        <dbReference type="ARBA" id="ARBA00023098"/>
    </source>
</evidence>
<evidence type="ECO:0000256" key="11">
    <source>
        <dbReference type="ARBA" id="ARBA00023136"/>
    </source>
</evidence>
<dbReference type="AlphaFoldDB" id="A0A3Q2ZTK4"/>
<keyword evidence="5" id="KW-0808">Transferase</keyword>
<dbReference type="GO" id="GO:0000139">
    <property type="term" value="C:Golgi membrane"/>
    <property type="evidence" value="ECO:0007669"/>
    <property type="project" value="UniProtKB-SubCell"/>
</dbReference>
<dbReference type="EC" id="2.4.1.-" evidence="13"/>
<evidence type="ECO:0000313" key="14">
    <source>
        <dbReference type="Ensembl" id="ENSKMAP00000001609.1"/>
    </source>
</evidence>
<dbReference type="PANTHER" id="PTHR11214:SF115">
    <property type="entry name" value="HEXOSYLTRANSFERASE"/>
    <property type="match status" value="1"/>
</dbReference>
<keyword evidence="9 13" id="KW-0333">Golgi apparatus</keyword>
<evidence type="ECO:0000256" key="4">
    <source>
        <dbReference type="ARBA" id="ARBA00022676"/>
    </source>
</evidence>
<evidence type="ECO:0000256" key="7">
    <source>
        <dbReference type="ARBA" id="ARBA00022968"/>
    </source>
</evidence>
<dbReference type="Proteomes" id="UP000264800">
    <property type="component" value="Unplaced"/>
</dbReference>
<evidence type="ECO:0000256" key="12">
    <source>
        <dbReference type="ARBA" id="ARBA00023180"/>
    </source>
</evidence>
<name>A0A3Q2ZTK4_KRYMA</name>
<dbReference type="GO" id="GO:0006629">
    <property type="term" value="P:lipid metabolic process"/>
    <property type="evidence" value="ECO:0007669"/>
    <property type="project" value="UniProtKB-KW"/>
</dbReference>
<dbReference type="Gene3D" id="3.90.550.50">
    <property type="match status" value="1"/>
</dbReference>
<sequence>MKGKFDSYCTSMNRMHWLSSPKGNNFFPCVYLSVVLAKYLINHWTNTTVTVKMIQQVPQTQPAQMTPVPYVNPGPYLVEYPYEYHFTINEPHRCEQEKPYVVFMIHVAPHNRAHRDAVRSTWGSEGLVLDKVMRVFFLLGMQTGGDAQQVHERLMQESKEHRDLIQSDFVDSYKNLTIKTMVMLEWLNLFCSNASYAMKVDSDIFVNVPKMVKLLQEAPKTNYMIGRVVHSTPVLRDPDYRWYVPEEILPDSTYPPYAFGLGYIVSLDLPKKLIEASRHVKAIYIEDAYLGLCMKHLGILPIDPPDMDYFNSDPLTYSPCSLLKLIAVTLDPSVDRLLRLKNTC</sequence>
<evidence type="ECO:0000256" key="6">
    <source>
        <dbReference type="ARBA" id="ARBA00022692"/>
    </source>
</evidence>
<organism evidence="14 15">
    <name type="scientific">Kryptolebias marmoratus</name>
    <name type="common">Mangrove killifish</name>
    <name type="synonym">Rivulus marmoratus</name>
    <dbReference type="NCBI Taxonomy" id="37003"/>
    <lineage>
        <taxon>Eukaryota</taxon>
        <taxon>Metazoa</taxon>
        <taxon>Chordata</taxon>
        <taxon>Craniata</taxon>
        <taxon>Vertebrata</taxon>
        <taxon>Euteleostomi</taxon>
        <taxon>Actinopterygii</taxon>
        <taxon>Neopterygii</taxon>
        <taxon>Teleostei</taxon>
        <taxon>Neoteleostei</taxon>
        <taxon>Acanthomorphata</taxon>
        <taxon>Ovalentaria</taxon>
        <taxon>Atherinomorphae</taxon>
        <taxon>Cyprinodontiformes</taxon>
        <taxon>Rivulidae</taxon>
        <taxon>Kryptolebias</taxon>
    </lineage>
</organism>
<keyword evidence="15" id="KW-1185">Reference proteome</keyword>
<evidence type="ECO:0000256" key="2">
    <source>
        <dbReference type="ARBA" id="ARBA00004922"/>
    </source>
</evidence>
<evidence type="ECO:0000313" key="15">
    <source>
        <dbReference type="Proteomes" id="UP000264800"/>
    </source>
</evidence>
<evidence type="ECO:0000256" key="3">
    <source>
        <dbReference type="ARBA" id="ARBA00008661"/>
    </source>
</evidence>
<comment type="similarity">
    <text evidence="3 13">Belongs to the glycosyltransferase 31 family.</text>
</comment>
<evidence type="ECO:0000256" key="9">
    <source>
        <dbReference type="ARBA" id="ARBA00023034"/>
    </source>
</evidence>
<evidence type="ECO:0000256" key="1">
    <source>
        <dbReference type="ARBA" id="ARBA00004323"/>
    </source>
</evidence>
<proteinExistence type="inferred from homology"/>
<dbReference type="Pfam" id="PF01762">
    <property type="entry name" value="Galactosyl_T"/>
    <property type="match status" value="1"/>
</dbReference>
<dbReference type="GO" id="GO:0008499">
    <property type="term" value="F:N-acetyl-beta-D-glucosaminide beta-(1,3)-galactosyltransferase activity"/>
    <property type="evidence" value="ECO:0007669"/>
    <property type="project" value="TreeGrafter"/>
</dbReference>
<dbReference type="PANTHER" id="PTHR11214">
    <property type="entry name" value="BETA-1,3-N-ACETYLGLUCOSAMINYLTRANSFERASE"/>
    <property type="match status" value="1"/>
</dbReference>
<keyword evidence="7" id="KW-0735">Signal-anchor</keyword>
<keyword evidence="8" id="KW-1133">Transmembrane helix</keyword>